<dbReference type="Gene3D" id="3.30.450.20">
    <property type="entry name" value="PAS domain"/>
    <property type="match status" value="2"/>
</dbReference>
<keyword evidence="9" id="KW-0547">Nucleotide-binding</keyword>
<dbReference type="InterPro" id="IPR003594">
    <property type="entry name" value="HATPase_dom"/>
</dbReference>
<dbReference type="CDD" id="cd00075">
    <property type="entry name" value="HATPase"/>
    <property type="match status" value="1"/>
</dbReference>
<evidence type="ECO:0000313" key="10">
    <source>
        <dbReference type="Proteomes" id="UP001212499"/>
    </source>
</evidence>
<evidence type="ECO:0000256" key="3">
    <source>
        <dbReference type="ARBA" id="ARBA00022553"/>
    </source>
</evidence>
<comment type="catalytic activity">
    <reaction evidence="1">
        <text>ATP + protein L-histidine = ADP + protein N-phospho-L-histidine.</text>
        <dbReference type="EC" id="2.7.13.3"/>
    </reaction>
</comment>
<dbReference type="SUPFAM" id="SSF55874">
    <property type="entry name" value="ATPase domain of HSP90 chaperone/DNA topoisomerase II/histidine kinase"/>
    <property type="match status" value="1"/>
</dbReference>
<feature type="domain" description="Histidine kinase" evidence="7">
    <location>
        <begin position="282"/>
        <end position="497"/>
    </location>
</feature>
<sequence>MDYSEDRLFFANFTRNIQTEIDLKFAYFLIDQAVEPAFCLGENYQLIFVNDAICKMTGYSREELLSMRLYHLDIDFDIHRLSKIKSEDYFTFKSRYRNKQQRIFTVETSIIYLKKTGQTFACAVVRPQRDEAIDLSIKPVNINILFTLPETIEANIFLIQGNRIFYVNSAVQKFTGYSKEELLNNFDFNGIIKRKKPINLCLQKELPDFEYQEINILTSDGTERLLIGVVTKLDGIFKLPVKPEELIIAIDITDYKNLESSFNNALQQAKQISELRAQFLSMVCHQLRTPLNIISFCNSLVAEEIDKHTKQKIESLLENIEKAIAQISQMLDDTLLFAQAESGKINFDPKPLDLVKFCHNLVAEMHIISMEKRINFLTNFEFINAFFDAKLLDYILKNLLENAIKYSPKNSMIDLIMTYQEKSIFFQVKDQGIGIPTRDKERLFEAFYRGSNIGNIPGNGLGLSIIKTLVDLHGGQVNLESEVDKGTTITVMLPLVKEASFL</sequence>
<gene>
    <name evidence="9" type="ORF">PN457_14605</name>
</gene>
<dbReference type="Proteomes" id="UP001212499">
    <property type="component" value="Unassembled WGS sequence"/>
</dbReference>
<evidence type="ECO:0000313" key="9">
    <source>
        <dbReference type="EMBL" id="MDB9540870.1"/>
    </source>
</evidence>
<dbReference type="InterPro" id="IPR004358">
    <property type="entry name" value="Sig_transdc_His_kin-like_C"/>
</dbReference>
<keyword evidence="3" id="KW-0597">Phosphoprotein</keyword>
<dbReference type="CDD" id="cd00082">
    <property type="entry name" value="HisKA"/>
    <property type="match status" value="1"/>
</dbReference>
<dbReference type="Gene3D" id="3.30.565.10">
    <property type="entry name" value="Histidine kinase-like ATPase, C-terminal domain"/>
    <property type="match status" value="1"/>
</dbReference>
<feature type="domain" description="PAS" evidence="8">
    <location>
        <begin position="29"/>
        <end position="66"/>
    </location>
</feature>
<dbReference type="Pfam" id="PF13426">
    <property type="entry name" value="PAS_9"/>
    <property type="match status" value="2"/>
</dbReference>
<dbReference type="InterPro" id="IPR036890">
    <property type="entry name" value="HATPase_C_sf"/>
</dbReference>
<evidence type="ECO:0000256" key="1">
    <source>
        <dbReference type="ARBA" id="ARBA00000085"/>
    </source>
</evidence>
<keyword evidence="6" id="KW-0902">Two-component regulatory system</keyword>
<keyword evidence="5" id="KW-0418">Kinase</keyword>
<dbReference type="InterPro" id="IPR036097">
    <property type="entry name" value="HisK_dim/P_sf"/>
</dbReference>
<dbReference type="SUPFAM" id="SSF55785">
    <property type="entry name" value="PYP-like sensor domain (PAS domain)"/>
    <property type="match status" value="1"/>
</dbReference>
<feature type="domain" description="PAS" evidence="8">
    <location>
        <begin position="160"/>
        <end position="185"/>
    </location>
</feature>
<dbReference type="PRINTS" id="PR00344">
    <property type="entry name" value="BCTRLSENSOR"/>
</dbReference>
<dbReference type="NCBIfam" id="TIGR00229">
    <property type="entry name" value="sensory_box"/>
    <property type="match status" value="2"/>
</dbReference>
<evidence type="ECO:0000259" key="7">
    <source>
        <dbReference type="PROSITE" id="PS50109"/>
    </source>
</evidence>
<dbReference type="PROSITE" id="PS50112">
    <property type="entry name" value="PAS"/>
    <property type="match status" value="2"/>
</dbReference>
<dbReference type="InterPro" id="IPR035965">
    <property type="entry name" value="PAS-like_dom_sf"/>
</dbReference>
<reference evidence="9 10" key="1">
    <citation type="submission" date="2023-01" db="EMBL/GenBank/DDBJ databases">
        <title>Genomes from the Australian National Cyanobacteria Reference Collection.</title>
        <authorList>
            <person name="Willis A."/>
            <person name="Lee E.M.F."/>
        </authorList>
    </citation>
    <scope>NUCLEOTIDE SEQUENCE [LARGE SCALE GENOMIC DNA]</scope>
    <source>
        <strain evidence="9 10">CS-1033</strain>
    </source>
</reference>
<dbReference type="InterPro" id="IPR050736">
    <property type="entry name" value="Sensor_HK_Regulatory"/>
</dbReference>
<keyword evidence="4" id="KW-0808">Transferase</keyword>
<dbReference type="PANTHER" id="PTHR43711">
    <property type="entry name" value="TWO-COMPONENT HISTIDINE KINASE"/>
    <property type="match status" value="1"/>
</dbReference>
<dbReference type="GO" id="GO:0005524">
    <property type="term" value="F:ATP binding"/>
    <property type="evidence" value="ECO:0007669"/>
    <property type="project" value="UniProtKB-KW"/>
</dbReference>
<dbReference type="CDD" id="cd00130">
    <property type="entry name" value="PAS"/>
    <property type="match status" value="1"/>
</dbReference>
<accession>A0ABT5AU86</accession>
<proteinExistence type="predicted"/>
<dbReference type="PROSITE" id="PS50109">
    <property type="entry name" value="HIS_KIN"/>
    <property type="match status" value="1"/>
</dbReference>
<name>A0ABT5AU86_9CYAN</name>
<dbReference type="Pfam" id="PF02518">
    <property type="entry name" value="HATPase_c"/>
    <property type="match status" value="1"/>
</dbReference>
<dbReference type="Pfam" id="PF00512">
    <property type="entry name" value="HisKA"/>
    <property type="match status" value="1"/>
</dbReference>
<dbReference type="SUPFAM" id="SSF47384">
    <property type="entry name" value="Homodimeric domain of signal transducing histidine kinase"/>
    <property type="match status" value="1"/>
</dbReference>
<comment type="caution">
    <text evidence="9">The sequence shown here is derived from an EMBL/GenBank/DDBJ whole genome shotgun (WGS) entry which is preliminary data.</text>
</comment>
<dbReference type="EC" id="2.7.13.3" evidence="2"/>
<dbReference type="InterPro" id="IPR000014">
    <property type="entry name" value="PAS"/>
</dbReference>
<keyword evidence="10" id="KW-1185">Reference proteome</keyword>
<evidence type="ECO:0000256" key="2">
    <source>
        <dbReference type="ARBA" id="ARBA00012438"/>
    </source>
</evidence>
<dbReference type="EMBL" id="JAQMUH010000164">
    <property type="protein sequence ID" value="MDB9540870.1"/>
    <property type="molecule type" value="Genomic_DNA"/>
</dbReference>
<dbReference type="SMART" id="SM00388">
    <property type="entry name" value="HisKA"/>
    <property type="match status" value="1"/>
</dbReference>
<keyword evidence="9" id="KW-0067">ATP-binding</keyword>
<evidence type="ECO:0000256" key="5">
    <source>
        <dbReference type="ARBA" id="ARBA00022777"/>
    </source>
</evidence>
<evidence type="ECO:0000256" key="4">
    <source>
        <dbReference type="ARBA" id="ARBA00022679"/>
    </source>
</evidence>
<dbReference type="RefSeq" id="WP_271734129.1">
    <property type="nucleotide sequence ID" value="NZ_JANQDP010000172.1"/>
</dbReference>
<dbReference type="Gene3D" id="1.10.287.130">
    <property type="match status" value="1"/>
</dbReference>
<evidence type="ECO:0000259" key="8">
    <source>
        <dbReference type="PROSITE" id="PS50112"/>
    </source>
</evidence>
<protein>
    <recommendedName>
        <fullName evidence="2">histidine kinase</fullName>
        <ecNumber evidence="2">2.7.13.3</ecNumber>
    </recommendedName>
</protein>
<evidence type="ECO:0000256" key="6">
    <source>
        <dbReference type="ARBA" id="ARBA00023012"/>
    </source>
</evidence>
<dbReference type="SMART" id="SM00091">
    <property type="entry name" value="PAS"/>
    <property type="match status" value="2"/>
</dbReference>
<dbReference type="InterPro" id="IPR005467">
    <property type="entry name" value="His_kinase_dom"/>
</dbReference>
<organism evidence="9 10">
    <name type="scientific">Anabaenopsis arnoldii</name>
    <dbReference type="NCBI Taxonomy" id="2152938"/>
    <lineage>
        <taxon>Bacteria</taxon>
        <taxon>Bacillati</taxon>
        <taxon>Cyanobacteriota</taxon>
        <taxon>Cyanophyceae</taxon>
        <taxon>Nostocales</taxon>
        <taxon>Nodulariaceae</taxon>
        <taxon>Anabaenopsis</taxon>
    </lineage>
</organism>
<dbReference type="PANTHER" id="PTHR43711:SF26">
    <property type="entry name" value="SENSOR HISTIDINE KINASE RCSC"/>
    <property type="match status" value="1"/>
</dbReference>
<dbReference type="InterPro" id="IPR003661">
    <property type="entry name" value="HisK_dim/P_dom"/>
</dbReference>
<dbReference type="SMART" id="SM00387">
    <property type="entry name" value="HATPase_c"/>
    <property type="match status" value="1"/>
</dbReference>